<protein>
    <submittedName>
        <fullName evidence="2">Uncharacterized protein</fullName>
    </submittedName>
</protein>
<proteinExistence type="predicted"/>
<gene>
    <name evidence="2" type="ORF">DPMN_010262</name>
</gene>
<name>A0A9D4S0T7_DREPO</name>
<reference evidence="2" key="1">
    <citation type="journal article" date="2019" name="bioRxiv">
        <title>The Genome of the Zebra Mussel, Dreissena polymorpha: A Resource for Invasive Species Research.</title>
        <authorList>
            <person name="McCartney M.A."/>
            <person name="Auch B."/>
            <person name="Kono T."/>
            <person name="Mallez S."/>
            <person name="Zhang Y."/>
            <person name="Obille A."/>
            <person name="Becker A."/>
            <person name="Abrahante J.E."/>
            <person name="Garbe J."/>
            <person name="Badalamenti J.P."/>
            <person name="Herman A."/>
            <person name="Mangelson H."/>
            <person name="Liachko I."/>
            <person name="Sullivan S."/>
            <person name="Sone E.D."/>
            <person name="Koren S."/>
            <person name="Silverstein K.A.T."/>
            <person name="Beckman K.B."/>
            <person name="Gohl D.M."/>
        </authorList>
    </citation>
    <scope>NUCLEOTIDE SEQUENCE</scope>
    <source>
        <strain evidence="2">Duluth1</strain>
        <tissue evidence="2">Whole animal</tissue>
    </source>
</reference>
<dbReference type="Proteomes" id="UP000828390">
    <property type="component" value="Unassembled WGS sequence"/>
</dbReference>
<evidence type="ECO:0000313" key="3">
    <source>
        <dbReference type="Proteomes" id="UP000828390"/>
    </source>
</evidence>
<reference evidence="2" key="2">
    <citation type="submission" date="2020-11" db="EMBL/GenBank/DDBJ databases">
        <authorList>
            <person name="McCartney M.A."/>
            <person name="Auch B."/>
            <person name="Kono T."/>
            <person name="Mallez S."/>
            <person name="Becker A."/>
            <person name="Gohl D.M."/>
            <person name="Silverstein K.A.T."/>
            <person name="Koren S."/>
            <person name="Bechman K.B."/>
            <person name="Herman A."/>
            <person name="Abrahante J.E."/>
            <person name="Garbe J."/>
        </authorList>
    </citation>
    <scope>NUCLEOTIDE SEQUENCE</scope>
    <source>
        <strain evidence="2">Duluth1</strain>
        <tissue evidence="2">Whole animal</tissue>
    </source>
</reference>
<evidence type="ECO:0000256" key="1">
    <source>
        <dbReference type="SAM" id="MobiDB-lite"/>
    </source>
</evidence>
<dbReference type="AlphaFoldDB" id="A0A9D4S0T7"/>
<feature type="region of interest" description="Disordered" evidence="1">
    <location>
        <begin position="33"/>
        <end position="67"/>
    </location>
</feature>
<keyword evidence="3" id="KW-1185">Reference proteome</keyword>
<evidence type="ECO:0000313" key="2">
    <source>
        <dbReference type="EMBL" id="KAH3886260.1"/>
    </source>
</evidence>
<organism evidence="2 3">
    <name type="scientific">Dreissena polymorpha</name>
    <name type="common">Zebra mussel</name>
    <name type="synonym">Mytilus polymorpha</name>
    <dbReference type="NCBI Taxonomy" id="45954"/>
    <lineage>
        <taxon>Eukaryota</taxon>
        <taxon>Metazoa</taxon>
        <taxon>Spiralia</taxon>
        <taxon>Lophotrochozoa</taxon>
        <taxon>Mollusca</taxon>
        <taxon>Bivalvia</taxon>
        <taxon>Autobranchia</taxon>
        <taxon>Heteroconchia</taxon>
        <taxon>Euheterodonta</taxon>
        <taxon>Imparidentia</taxon>
        <taxon>Neoheterodontei</taxon>
        <taxon>Myida</taxon>
        <taxon>Dreissenoidea</taxon>
        <taxon>Dreissenidae</taxon>
        <taxon>Dreissena</taxon>
    </lineage>
</organism>
<dbReference type="EMBL" id="JAIWYP010000001">
    <property type="protein sequence ID" value="KAH3886260.1"/>
    <property type="molecule type" value="Genomic_DNA"/>
</dbReference>
<accession>A0A9D4S0T7</accession>
<comment type="caution">
    <text evidence="2">The sequence shown here is derived from an EMBL/GenBank/DDBJ whole genome shotgun (WGS) entry which is preliminary data.</text>
</comment>
<sequence length="165" mass="18662">MVQCKGNLMRQRRAATKLHPTVSRISVPFEDEVNTSSSKNVRIKGSEESSALEPRGTQDKATGNNNRKKRIKLPASLEKKEWYVYEEEIDMVLGTAFAGPLDGKLAVMATIMHSMGLCRFGAQQKRAARTTPILNQHKHKINQLRGDIQRLTLRTLQKRDQHLPS</sequence>